<evidence type="ECO:0000256" key="14">
    <source>
        <dbReference type="SAM" id="Phobius"/>
    </source>
</evidence>
<dbReference type="Pfam" id="PF06750">
    <property type="entry name" value="A24_N_bact"/>
    <property type="match status" value="1"/>
</dbReference>
<keyword evidence="8" id="KW-0949">S-adenosyl-L-methionine</keyword>
<dbReference type="FunFam" id="1.20.120.1220:FF:000001">
    <property type="entry name" value="Type 4 prepilin-like proteins leader peptide-processing enzyme"/>
    <property type="match status" value="1"/>
</dbReference>
<keyword evidence="6" id="KW-0645">Protease</keyword>
<evidence type="ECO:0000256" key="1">
    <source>
        <dbReference type="ARBA" id="ARBA00004429"/>
    </source>
</evidence>
<dbReference type="InterPro" id="IPR010627">
    <property type="entry name" value="Prepilin_pept_A24_N"/>
</dbReference>
<evidence type="ECO:0000256" key="8">
    <source>
        <dbReference type="ARBA" id="ARBA00022691"/>
    </source>
</evidence>
<evidence type="ECO:0000259" key="15">
    <source>
        <dbReference type="Pfam" id="PF01478"/>
    </source>
</evidence>
<feature type="transmembrane region" description="Helical" evidence="14">
    <location>
        <begin position="174"/>
        <end position="192"/>
    </location>
</feature>
<evidence type="ECO:0000259" key="16">
    <source>
        <dbReference type="Pfam" id="PF06750"/>
    </source>
</evidence>
<gene>
    <name evidence="17" type="ORF">METZ01_LOCUS265152</name>
</gene>
<evidence type="ECO:0008006" key="18">
    <source>
        <dbReference type="Google" id="ProtNLM"/>
    </source>
</evidence>
<dbReference type="Pfam" id="PF01478">
    <property type="entry name" value="Peptidase_A24"/>
    <property type="match status" value="1"/>
</dbReference>
<evidence type="ECO:0000313" key="17">
    <source>
        <dbReference type="EMBL" id="SVC12298.1"/>
    </source>
</evidence>
<evidence type="ECO:0000256" key="4">
    <source>
        <dbReference type="ARBA" id="ARBA00022519"/>
    </source>
</evidence>
<evidence type="ECO:0000256" key="7">
    <source>
        <dbReference type="ARBA" id="ARBA00022679"/>
    </source>
</evidence>
<keyword evidence="13" id="KW-0511">Multifunctional enzyme</keyword>
<dbReference type="EMBL" id="UINC01074774">
    <property type="protein sequence ID" value="SVC12298.1"/>
    <property type="molecule type" value="Genomic_DNA"/>
</dbReference>
<feature type="domain" description="Prepilin type IV endopeptidase peptidase" evidence="15">
    <location>
        <begin position="151"/>
        <end position="259"/>
    </location>
</feature>
<protein>
    <recommendedName>
        <fullName evidence="18">Prepilin leader peptidase/N-methyltransferase</fullName>
    </recommendedName>
</protein>
<feature type="transmembrane region" description="Helical" evidence="14">
    <location>
        <begin position="132"/>
        <end position="162"/>
    </location>
</feature>
<feature type="domain" description="Prepilin peptidase A24 N-terminal" evidence="16">
    <location>
        <begin position="22"/>
        <end position="141"/>
    </location>
</feature>
<proteinExistence type="inferred from homology"/>
<dbReference type="InterPro" id="IPR014032">
    <property type="entry name" value="Peptidase_A24A_bac"/>
</dbReference>
<sequence>MPMDLIAFQNHYPFAVPTIAFIFGSAFGSFLNVVVYRLPKMMLQEWHGQAIEIIEEVDEDAALSQRLRQHLNESDEPLNLTVPSSRCPDCGARIRPWHNIPILSWFMLQGQCTDCDTAISPRYPIVEFGTALLTMLVIIQFGASLQGITACFFTWALIALALIDFDTQLLPDDITLLFLWLGLIANFFSLFIPLEEAFLGAIIGYMSLWTIYQLFKLVTGKEGLGFGDFKMLAMLGAWLGLSAIPLIIIVSSFAGAIFGGVLLLFGWNREKPIQFGPFLAIAGWIALMWGDQLTILYLDLAIRSV</sequence>
<dbReference type="GO" id="GO:0005886">
    <property type="term" value="C:plasma membrane"/>
    <property type="evidence" value="ECO:0007669"/>
    <property type="project" value="UniProtKB-SubCell"/>
</dbReference>
<keyword evidence="3" id="KW-1003">Cell membrane</keyword>
<reference evidence="17" key="1">
    <citation type="submission" date="2018-05" db="EMBL/GenBank/DDBJ databases">
        <authorList>
            <person name="Lanie J.A."/>
            <person name="Ng W.-L."/>
            <person name="Kazmierczak K.M."/>
            <person name="Andrzejewski T.M."/>
            <person name="Davidsen T.M."/>
            <person name="Wayne K.J."/>
            <person name="Tettelin H."/>
            <person name="Glass J.I."/>
            <person name="Rusch D."/>
            <person name="Podicherti R."/>
            <person name="Tsui H.-C.T."/>
            <person name="Winkler M.E."/>
        </authorList>
    </citation>
    <scope>NUCLEOTIDE SEQUENCE</scope>
</reference>
<keyword evidence="7" id="KW-0808">Transferase</keyword>
<feature type="transmembrane region" description="Helical" evidence="14">
    <location>
        <begin position="197"/>
        <end position="215"/>
    </location>
</feature>
<dbReference type="PANTHER" id="PTHR30487">
    <property type="entry name" value="TYPE 4 PREPILIN-LIKE PROTEINS LEADER PEPTIDE-PROCESSING ENZYME"/>
    <property type="match status" value="1"/>
</dbReference>
<keyword evidence="5" id="KW-0489">Methyltransferase</keyword>
<evidence type="ECO:0000256" key="13">
    <source>
        <dbReference type="ARBA" id="ARBA00023268"/>
    </source>
</evidence>
<accession>A0A382JKN9</accession>
<dbReference type="InterPro" id="IPR000045">
    <property type="entry name" value="Prepilin_IV_endopep_pep"/>
</dbReference>
<keyword evidence="9 14" id="KW-0812">Transmembrane</keyword>
<name>A0A382JKN9_9ZZZZ</name>
<feature type="transmembrane region" description="Helical" evidence="14">
    <location>
        <begin position="277"/>
        <end position="298"/>
    </location>
</feature>
<feature type="transmembrane region" description="Helical" evidence="14">
    <location>
        <begin position="235"/>
        <end position="265"/>
    </location>
</feature>
<dbReference type="GO" id="GO:0032259">
    <property type="term" value="P:methylation"/>
    <property type="evidence" value="ECO:0007669"/>
    <property type="project" value="UniProtKB-KW"/>
</dbReference>
<feature type="transmembrane region" description="Helical" evidence="14">
    <location>
        <begin position="12"/>
        <end position="35"/>
    </location>
</feature>
<keyword evidence="10" id="KW-0378">Hydrolase</keyword>
<evidence type="ECO:0000256" key="9">
    <source>
        <dbReference type="ARBA" id="ARBA00022692"/>
    </source>
</evidence>
<dbReference type="AlphaFoldDB" id="A0A382JKN9"/>
<dbReference type="PRINTS" id="PR00864">
    <property type="entry name" value="PREPILNPTASE"/>
</dbReference>
<evidence type="ECO:0000256" key="2">
    <source>
        <dbReference type="ARBA" id="ARBA00005801"/>
    </source>
</evidence>
<evidence type="ECO:0000256" key="10">
    <source>
        <dbReference type="ARBA" id="ARBA00022801"/>
    </source>
</evidence>
<dbReference type="GO" id="GO:0004190">
    <property type="term" value="F:aspartic-type endopeptidase activity"/>
    <property type="evidence" value="ECO:0007669"/>
    <property type="project" value="InterPro"/>
</dbReference>
<evidence type="ECO:0000256" key="6">
    <source>
        <dbReference type="ARBA" id="ARBA00022670"/>
    </source>
</evidence>
<dbReference type="PANTHER" id="PTHR30487:SF0">
    <property type="entry name" value="PREPILIN LEADER PEPTIDASE_N-METHYLTRANSFERASE-RELATED"/>
    <property type="match status" value="1"/>
</dbReference>
<keyword evidence="11 14" id="KW-1133">Transmembrane helix</keyword>
<keyword evidence="4" id="KW-0997">Cell inner membrane</keyword>
<comment type="similarity">
    <text evidence="2">Belongs to the peptidase A24 family.</text>
</comment>
<evidence type="ECO:0000256" key="12">
    <source>
        <dbReference type="ARBA" id="ARBA00023136"/>
    </source>
</evidence>
<keyword evidence="12 14" id="KW-0472">Membrane</keyword>
<dbReference type="Gene3D" id="1.20.120.1220">
    <property type="match status" value="1"/>
</dbReference>
<comment type="subcellular location">
    <subcellularLocation>
        <location evidence="1">Cell inner membrane</location>
        <topology evidence="1">Multi-pass membrane protein</topology>
    </subcellularLocation>
</comment>
<dbReference type="GO" id="GO:0006465">
    <property type="term" value="P:signal peptide processing"/>
    <property type="evidence" value="ECO:0007669"/>
    <property type="project" value="TreeGrafter"/>
</dbReference>
<organism evidence="17">
    <name type="scientific">marine metagenome</name>
    <dbReference type="NCBI Taxonomy" id="408172"/>
    <lineage>
        <taxon>unclassified sequences</taxon>
        <taxon>metagenomes</taxon>
        <taxon>ecological metagenomes</taxon>
    </lineage>
</organism>
<dbReference type="GO" id="GO:0008168">
    <property type="term" value="F:methyltransferase activity"/>
    <property type="evidence" value="ECO:0007669"/>
    <property type="project" value="UniProtKB-KW"/>
</dbReference>
<evidence type="ECO:0000256" key="11">
    <source>
        <dbReference type="ARBA" id="ARBA00022989"/>
    </source>
</evidence>
<evidence type="ECO:0000256" key="5">
    <source>
        <dbReference type="ARBA" id="ARBA00022603"/>
    </source>
</evidence>
<evidence type="ECO:0000256" key="3">
    <source>
        <dbReference type="ARBA" id="ARBA00022475"/>
    </source>
</evidence>
<dbReference type="InterPro" id="IPR050882">
    <property type="entry name" value="Prepilin_peptidase/N-MTase"/>
</dbReference>